<dbReference type="VEuPathDB" id="FungiDB:HMPREF1544_03646"/>
<dbReference type="InParanoid" id="S2JM24"/>
<dbReference type="SUPFAM" id="SSF90257">
    <property type="entry name" value="Myosin rod fragments"/>
    <property type="match status" value="1"/>
</dbReference>
<keyword evidence="3" id="KW-1185">Reference proteome</keyword>
<dbReference type="OMA" id="RDKCTAM"/>
<evidence type="ECO:0000313" key="2">
    <source>
        <dbReference type="EMBL" id="EPB89562.1"/>
    </source>
</evidence>
<feature type="coiled-coil region" evidence="1">
    <location>
        <begin position="186"/>
        <end position="304"/>
    </location>
</feature>
<proteinExistence type="predicted"/>
<keyword evidence="1" id="KW-0175">Coiled coil</keyword>
<dbReference type="AlphaFoldDB" id="S2JM24"/>
<sequence length="357" mass="41085">MAELREKFTNSQSQTKTAQRDFQSLLKICDENKAKLDAAVKELTDTKSAYLEEVQRTSKYADEIKDLTLSKNNHTNEVADLKKKNESLARELQSQRDKCTAMAKKRSYEKEYLDLQKSFNDLLAKQSIINSKYIEIAISGTPNPEEIRSHIQDLERQLTVSKAREDKLFADVKRLAKKKADIYTEKQKLLAEKQKINNDKKRIMNENQHLQGKFSSTNEDVSKLKEYKANWVAENKSLQEQLKNARENVSKLQEYKQNWIAENRTLHQSLKASKENIKNLQNTQKKIIAEKQVLQKKLNDAERSSSNYATHRSIATTYVARPSTTMPGRYRLMFGSAGSPSSSATYDDEDDIVVYGN</sequence>
<reference evidence="3" key="1">
    <citation type="submission" date="2013-05" db="EMBL/GenBank/DDBJ databases">
        <title>The Genome sequence of Mucor circinelloides f. circinelloides 1006PhL.</title>
        <authorList>
            <consortium name="The Broad Institute Genomics Platform"/>
            <person name="Cuomo C."/>
            <person name="Earl A."/>
            <person name="Findley K."/>
            <person name="Lee S.C."/>
            <person name="Walker B."/>
            <person name="Young S."/>
            <person name="Zeng Q."/>
            <person name="Gargeya S."/>
            <person name="Fitzgerald M."/>
            <person name="Haas B."/>
            <person name="Abouelleil A."/>
            <person name="Allen A.W."/>
            <person name="Alvarado L."/>
            <person name="Arachchi H.M."/>
            <person name="Berlin A.M."/>
            <person name="Chapman S.B."/>
            <person name="Gainer-Dewar J."/>
            <person name="Goldberg J."/>
            <person name="Griggs A."/>
            <person name="Gujja S."/>
            <person name="Hansen M."/>
            <person name="Howarth C."/>
            <person name="Imamovic A."/>
            <person name="Ireland A."/>
            <person name="Larimer J."/>
            <person name="McCowan C."/>
            <person name="Murphy C."/>
            <person name="Pearson M."/>
            <person name="Poon T.W."/>
            <person name="Priest M."/>
            <person name="Roberts A."/>
            <person name="Saif S."/>
            <person name="Shea T."/>
            <person name="Sisk P."/>
            <person name="Sykes S."/>
            <person name="Wortman J."/>
            <person name="Nusbaum C."/>
            <person name="Birren B."/>
        </authorList>
    </citation>
    <scope>NUCLEOTIDE SEQUENCE [LARGE SCALE GENOMIC DNA]</scope>
    <source>
        <strain evidence="3">1006PhL</strain>
    </source>
</reference>
<accession>S2JM24</accession>
<protein>
    <submittedName>
        <fullName evidence="2">Uncharacterized protein</fullName>
    </submittedName>
</protein>
<dbReference type="OrthoDB" id="8062037at2759"/>
<dbReference type="EMBL" id="KE123933">
    <property type="protein sequence ID" value="EPB89562.1"/>
    <property type="molecule type" value="Genomic_DNA"/>
</dbReference>
<evidence type="ECO:0000313" key="3">
    <source>
        <dbReference type="Proteomes" id="UP000014254"/>
    </source>
</evidence>
<gene>
    <name evidence="2" type="ORF">HMPREF1544_03646</name>
</gene>
<feature type="coiled-coil region" evidence="1">
    <location>
        <begin position="33"/>
        <end position="125"/>
    </location>
</feature>
<name>S2JM24_MUCC1</name>
<dbReference type="Proteomes" id="UP000014254">
    <property type="component" value="Unassembled WGS sequence"/>
</dbReference>
<evidence type="ECO:0000256" key="1">
    <source>
        <dbReference type="SAM" id="Coils"/>
    </source>
</evidence>
<organism evidence="2 3">
    <name type="scientific">Mucor circinelloides f. circinelloides (strain 1006PhL)</name>
    <name type="common">Mucormycosis agent</name>
    <name type="synonym">Calyptromyces circinelloides</name>
    <dbReference type="NCBI Taxonomy" id="1220926"/>
    <lineage>
        <taxon>Eukaryota</taxon>
        <taxon>Fungi</taxon>
        <taxon>Fungi incertae sedis</taxon>
        <taxon>Mucoromycota</taxon>
        <taxon>Mucoromycotina</taxon>
        <taxon>Mucoromycetes</taxon>
        <taxon>Mucorales</taxon>
        <taxon>Mucorineae</taxon>
        <taxon>Mucoraceae</taxon>
        <taxon>Mucor</taxon>
    </lineage>
</organism>